<dbReference type="OrthoDB" id="1911848at2759"/>
<gene>
    <name evidence="3" type="ORF">BJ875DRAFT_530191</name>
</gene>
<dbReference type="InterPro" id="IPR029498">
    <property type="entry name" value="HeLo_dom"/>
</dbReference>
<comment type="caution">
    <text evidence="3">The sequence shown here is derived from an EMBL/GenBank/DDBJ whole genome shotgun (WGS) entry which is preliminary data.</text>
</comment>
<evidence type="ECO:0000313" key="4">
    <source>
        <dbReference type="Proteomes" id="UP000824998"/>
    </source>
</evidence>
<keyword evidence="3" id="KW-0034">Amyloid</keyword>
<evidence type="ECO:0000256" key="1">
    <source>
        <dbReference type="SAM" id="Coils"/>
    </source>
</evidence>
<feature type="domain" description="Prion-inhibition and propagation HeLo" evidence="2">
    <location>
        <begin position="9"/>
        <end position="240"/>
    </location>
</feature>
<evidence type="ECO:0000259" key="2">
    <source>
        <dbReference type="Pfam" id="PF14479"/>
    </source>
</evidence>
<keyword evidence="1" id="KW-0175">Coiled coil</keyword>
<sequence>MADPLSVLGATTGVLSLIIQVTDECIKGYKLFSEASNMPTTYRYLRVRLQIEQQRFLNFSMEGELLYADGQICATLQVNQNLLLAALKEMKNLFNQYSSANGKYIRNVPQGDINWADSGEPTPDLITMLCISNTHEETNRVGMIEDKDSFARPRGFSKFTRSLAQTGRKLRAVVMDPKRLVWVCVDKDNYESLISRLADINSFLTTLLDGLHIRRLHEATNKSHLEILQLQNDMRGLKELIKALEQRERSEKLEEWSGLSRNKDLLLKKVRQEGDTEEKKKQYLKRLAVSHYNVIVVI</sequence>
<dbReference type="AlphaFoldDB" id="A0A9P7YRW8"/>
<dbReference type="Proteomes" id="UP000824998">
    <property type="component" value="Unassembled WGS sequence"/>
</dbReference>
<proteinExistence type="predicted"/>
<dbReference type="Pfam" id="PF14479">
    <property type="entry name" value="HeLo"/>
    <property type="match status" value="1"/>
</dbReference>
<dbReference type="InterPro" id="IPR038305">
    <property type="entry name" value="HeLo_sf"/>
</dbReference>
<protein>
    <submittedName>
        <fullName evidence="3">Prion-inhibition and propagation-domain-containing protein</fullName>
    </submittedName>
</protein>
<reference evidence="3" key="1">
    <citation type="journal article" date="2021" name="IMA Fungus">
        <title>Genomic characterization of three marine fungi, including Emericellopsis atlantica sp. nov. with signatures of a generalist lifestyle and marine biomass degradation.</title>
        <authorList>
            <person name="Hagestad O.C."/>
            <person name="Hou L."/>
            <person name="Andersen J.H."/>
            <person name="Hansen E.H."/>
            <person name="Altermark B."/>
            <person name="Li C."/>
            <person name="Kuhnert E."/>
            <person name="Cox R.J."/>
            <person name="Crous P.W."/>
            <person name="Spatafora J.W."/>
            <person name="Lail K."/>
            <person name="Amirebrahimi M."/>
            <person name="Lipzen A."/>
            <person name="Pangilinan J."/>
            <person name="Andreopoulos W."/>
            <person name="Hayes R.D."/>
            <person name="Ng V."/>
            <person name="Grigoriev I.V."/>
            <person name="Jackson S.A."/>
            <person name="Sutton T.D.S."/>
            <person name="Dobson A.D.W."/>
            <person name="Rama T."/>
        </authorList>
    </citation>
    <scope>NUCLEOTIDE SEQUENCE</scope>
    <source>
        <strain evidence="3">TRa018bII</strain>
    </source>
</reference>
<dbReference type="Gene3D" id="1.20.120.1020">
    <property type="entry name" value="Prion-inhibition and propagation, HeLo domain"/>
    <property type="match status" value="1"/>
</dbReference>
<feature type="coiled-coil region" evidence="1">
    <location>
        <begin position="227"/>
        <end position="254"/>
    </location>
</feature>
<dbReference type="EMBL" id="MU251364">
    <property type="protein sequence ID" value="KAG9238838.1"/>
    <property type="molecule type" value="Genomic_DNA"/>
</dbReference>
<name>A0A9P7YRW8_9HELO</name>
<keyword evidence="3" id="KW-0640">Prion</keyword>
<accession>A0A9P7YRW8</accession>
<keyword evidence="4" id="KW-1185">Reference proteome</keyword>
<organism evidence="3 4">
    <name type="scientific">Amylocarpus encephaloides</name>
    <dbReference type="NCBI Taxonomy" id="45428"/>
    <lineage>
        <taxon>Eukaryota</taxon>
        <taxon>Fungi</taxon>
        <taxon>Dikarya</taxon>
        <taxon>Ascomycota</taxon>
        <taxon>Pezizomycotina</taxon>
        <taxon>Leotiomycetes</taxon>
        <taxon>Helotiales</taxon>
        <taxon>Helotiales incertae sedis</taxon>
        <taxon>Amylocarpus</taxon>
    </lineage>
</organism>
<evidence type="ECO:0000313" key="3">
    <source>
        <dbReference type="EMBL" id="KAG9238838.1"/>
    </source>
</evidence>